<dbReference type="EMBL" id="QEFC01001233">
    <property type="protein sequence ID" value="KAE9458822.1"/>
    <property type="molecule type" value="Genomic_DNA"/>
</dbReference>
<dbReference type="SUPFAM" id="SSF56059">
    <property type="entry name" value="Glutathione synthetase ATP-binding domain-like"/>
    <property type="match status" value="1"/>
</dbReference>
<keyword evidence="5" id="KW-0479">Metal-binding</keyword>
<dbReference type="OrthoDB" id="6123450at2759"/>
<dbReference type="InterPro" id="IPR056301">
    <property type="entry name" value="GWD-like_N_Ig"/>
</dbReference>
<dbReference type="Pfam" id="PF23229">
    <property type="entry name" value="DUF7067"/>
    <property type="match status" value="1"/>
</dbReference>
<evidence type="ECO:0000313" key="16">
    <source>
        <dbReference type="Proteomes" id="UP000428333"/>
    </source>
</evidence>
<comment type="cofactor">
    <cofactor evidence="1">
        <name>Mg(2+)</name>
        <dbReference type="ChEBI" id="CHEBI:18420"/>
    </cofactor>
</comment>
<dbReference type="AlphaFoldDB" id="A0A6A4LNG2"/>
<keyword evidence="9" id="KW-0460">Magnesium</keyword>
<dbReference type="GO" id="GO:0016301">
    <property type="term" value="F:kinase activity"/>
    <property type="evidence" value="ECO:0007669"/>
    <property type="project" value="UniProtKB-KW"/>
</dbReference>
<evidence type="ECO:0000259" key="13">
    <source>
        <dbReference type="Pfam" id="PF23166"/>
    </source>
</evidence>
<dbReference type="Gene3D" id="3.30.1490.20">
    <property type="entry name" value="ATP-grasp fold, A domain"/>
    <property type="match status" value="1"/>
</dbReference>
<dbReference type="PANTHER" id="PTHR46999">
    <property type="entry name" value="ALPHA-GLUCAN WATER DIKINASE 1, CHLOROPLASTIC-RELATED"/>
    <property type="match status" value="1"/>
</dbReference>
<comment type="similarity">
    <text evidence="2">Belongs to the PEP-utilizing enzyme family.</text>
</comment>
<proteinExistence type="inferred from homology"/>
<gene>
    <name evidence="15" type="ORF">C3L33_09259</name>
</gene>
<dbReference type="Proteomes" id="UP000428333">
    <property type="component" value="Linkage Group LG05"/>
</dbReference>
<sequence length="1153" mass="128716">MASSNSSNCVQISNVHHFELGDGMRLQVNVTGFSNGSNAKVELQLKNLIKSGDMYVIIIQLRDPRTDAIEFVLKDSRNDTWLKLNQGNFQIKIPKTDSSTSQPPIPKDLIDRRAYLRWESKGRPQDHDVALRELQSLSVKGISLDELQNSRLIAGTNRPALSREHLSSQKPYSCRRRHDIEQWTNKYTKGNTKKTNLPSSALLDRVEKSIGGDGVILQQTYNVGSYEIVVLLKIVGGDYHIIVAGNTKGATVLHWGVSKSSPGEWLIQLLILMQAPPMDIMPENSKLLDAACQTYFMDISNGKGFFQVEGGGGGIVKWLLDEISHREKEAERSLMHRFNIATELTERCKNEGELGLIGILVWLSEISEAQERFTNLLQRIYLDQPNVREILRLIMLCIGRGGQGDVGQRIRDEILVLQRNNDCKGGMMEEWHQKLHNNSSPDDVIICEALLNYVRSGFKIDVYWQTLNANGLTKDILASYDRPIVSEPRFRTDAKEGLLRDLTSYLKTLKAVHSGADLESAIETCLGFFPKDSLYFVKAHIGDKNIAPLIEKLVESRIELRPVLLTAHGRSKDLLFLDLALDSAVRTAVEMGLKDLNTASLPEIMFFIALVLENLCLSTFNNEELIYCTKCSFPKLLVCCCKRKDWYRVSESCKPNDGQWALQTKAVLDRVGLVLANRSQYYHQMIQPSVQYLGRLLSLDKGAIDIFTEELIRAGSAASLSMLINHLDPILRKVANLGSWQVISPMDITGLVVSVNELISVQTKVYRKPTVIIANKVSGEEEIPNGAVAVLTADTPDVLSHVLFASCFDQNVFRDLKLKEGKAISIQLRLSNLVISEVSSFDLSQNSFSTSSIPQGLTLKKKAFRGKFAISIEEFTTEMVGAKSCNILLLRRRVPSWIKIPISAAIPFGVFETVISDDLNKNLASKISSFSKLVDDGDLSKLKAIQETVLQMKAPLRLVWASKWNERAFVSSRKANLNHNNICMAVLIQEIICADYAFVIHTKNPLSGDASEIYAEIVKGLGETLVGAYPGRAMCFTARKNNIKSPIVVGYPSKQVGLYIKKSIIFRSDSNGEDLEGYAGAGLYDSVTMDKAQETVLDYSNERMIIDKDFQISLFRKIAEAGKIIEDLYGCAQDIEGVVKEGEIHVVQTRPQI</sequence>
<keyword evidence="4" id="KW-0808">Transferase</keyword>
<evidence type="ECO:0000256" key="1">
    <source>
        <dbReference type="ARBA" id="ARBA00001946"/>
    </source>
</evidence>
<evidence type="ECO:0000256" key="2">
    <source>
        <dbReference type="ARBA" id="ARBA00007837"/>
    </source>
</evidence>
<keyword evidence="10" id="KW-0119">Carbohydrate metabolism</keyword>
<keyword evidence="16" id="KW-1185">Reference proteome</keyword>
<dbReference type="Pfam" id="PF01326">
    <property type="entry name" value="PPDK_N"/>
    <property type="match status" value="1"/>
</dbReference>
<dbReference type="InterPro" id="IPR002192">
    <property type="entry name" value="PPDK_AMP/ATP-bd"/>
</dbReference>
<evidence type="ECO:0000313" key="15">
    <source>
        <dbReference type="EMBL" id="KAE9458822.1"/>
    </source>
</evidence>
<dbReference type="Pfam" id="PF22973">
    <property type="entry name" value="GWD1_pHisD"/>
    <property type="match status" value="1"/>
</dbReference>
<feature type="domain" description="Alpha-glucan water dikinase-like N-terminal Ig-like" evidence="13">
    <location>
        <begin position="48"/>
        <end position="93"/>
    </location>
</feature>
<dbReference type="Gene3D" id="3.30.470.20">
    <property type="entry name" value="ATP-grasp fold, B domain"/>
    <property type="match status" value="1"/>
</dbReference>
<feature type="non-terminal residue" evidence="15">
    <location>
        <position position="1"/>
    </location>
</feature>
<evidence type="ECO:0000256" key="10">
    <source>
        <dbReference type="ARBA" id="ARBA00023277"/>
    </source>
</evidence>
<reference evidence="15 16" key="1">
    <citation type="journal article" date="2019" name="Genome Biol. Evol.">
        <title>The Rhododendron genome and chromosomal organization provide insight into shared whole-genome duplications across the heath family (Ericaceae).</title>
        <authorList>
            <person name="Soza V.L."/>
            <person name="Lindsley D."/>
            <person name="Waalkes A."/>
            <person name="Ramage E."/>
            <person name="Patwardhan R.P."/>
            <person name="Burton J.N."/>
            <person name="Adey A."/>
            <person name="Kumar A."/>
            <person name="Qiu R."/>
            <person name="Shendure J."/>
            <person name="Hall B."/>
        </authorList>
    </citation>
    <scope>NUCLEOTIDE SEQUENCE [LARGE SCALE GENOMIC DNA]</scope>
    <source>
        <strain evidence="15">RSF 1966-606</strain>
    </source>
</reference>
<dbReference type="InterPro" id="IPR013815">
    <property type="entry name" value="ATP_grasp_subdomain_1"/>
</dbReference>
<evidence type="ECO:0000256" key="3">
    <source>
        <dbReference type="ARBA" id="ARBA00011738"/>
    </source>
</evidence>
<comment type="caution">
    <text evidence="15">The sequence shown here is derived from an EMBL/GenBank/DDBJ whole genome shotgun (WGS) entry which is preliminary data.</text>
</comment>
<evidence type="ECO:0000256" key="6">
    <source>
        <dbReference type="ARBA" id="ARBA00022741"/>
    </source>
</evidence>
<dbReference type="GO" id="GO:0046872">
    <property type="term" value="F:metal ion binding"/>
    <property type="evidence" value="ECO:0007669"/>
    <property type="project" value="UniProtKB-KW"/>
</dbReference>
<evidence type="ECO:0000259" key="12">
    <source>
        <dbReference type="Pfam" id="PF22973"/>
    </source>
</evidence>
<dbReference type="InterPro" id="IPR055495">
    <property type="entry name" value="CWD_DUF7067"/>
</dbReference>
<keyword evidence="6" id="KW-0547">Nucleotide-binding</keyword>
<name>A0A6A4LNG2_9ERIC</name>
<evidence type="ECO:0000259" key="11">
    <source>
        <dbReference type="Pfam" id="PF01326"/>
    </source>
</evidence>
<dbReference type="GO" id="GO:0005524">
    <property type="term" value="F:ATP binding"/>
    <property type="evidence" value="ECO:0007669"/>
    <property type="project" value="UniProtKB-KW"/>
</dbReference>
<dbReference type="PANTHER" id="PTHR46999:SF4">
    <property type="entry name" value="ALPHA-GLUCAN WATER DIKINASE 2"/>
    <property type="match status" value="1"/>
</dbReference>
<feature type="domain" description="Alpha-glucan water dikinase phosphohistidine-like" evidence="12">
    <location>
        <begin position="739"/>
        <end position="841"/>
    </location>
</feature>
<comment type="subunit">
    <text evidence="3">Homodimer.</text>
</comment>
<accession>A0A6A4LNG2</accession>
<evidence type="ECO:0000256" key="4">
    <source>
        <dbReference type="ARBA" id="ARBA00022679"/>
    </source>
</evidence>
<evidence type="ECO:0000259" key="14">
    <source>
        <dbReference type="Pfam" id="PF23229"/>
    </source>
</evidence>
<keyword evidence="8" id="KW-0067">ATP-binding</keyword>
<protein>
    <submittedName>
        <fullName evidence="15">Uncharacterized protein</fullName>
    </submittedName>
</protein>
<evidence type="ECO:0000256" key="8">
    <source>
        <dbReference type="ARBA" id="ARBA00022840"/>
    </source>
</evidence>
<evidence type="ECO:0000256" key="5">
    <source>
        <dbReference type="ARBA" id="ARBA00022723"/>
    </source>
</evidence>
<organism evidence="15 16">
    <name type="scientific">Rhododendron williamsianum</name>
    <dbReference type="NCBI Taxonomy" id="262921"/>
    <lineage>
        <taxon>Eukaryota</taxon>
        <taxon>Viridiplantae</taxon>
        <taxon>Streptophyta</taxon>
        <taxon>Embryophyta</taxon>
        <taxon>Tracheophyta</taxon>
        <taxon>Spermatophyta</taxon>
        <taxon>Magnoliopsida</taxon>
        <taxon>eudicotyledons</taxon>
        <taxon>Gunneridae</taxon>
        <taxon>Pentapetalae</taxon>
        <taxon>asterids</taxon>
        <taxon>Ericales</taxon>
        <taxon>Ericaceae</taxon>
        <taxon>Ericoideae</taxon>
        <taxon>Rhodoreae</taxon>
        <taxon>Rhododendron</taxon>
    </lineage>
</organism>
<dbReference type="Pfam" id="PF23166">
    <property type="entry name" value="Ig_N_CWD1"/>
    <property type="match status" value="1"/>
</dbReference>
<evidence type="ECO:0000256" key="9">
    <source>
        <dbReference type="ARBA" id="ARBA00022842"/>
    </source>
</evidence>
<feature type="domain" description="Pyruvate phosphate dikinase AMP/ATP-binding" evidence="11">
    <location>
        <begin position="956"/>
        <end position="1152"/>
    </location>
</feature>
<keyword evidence="7" id="KW-0418">Kinase</keyword>
<evidence type="ECO:0000256" key="7">
    <source>
        <dbReference type="ARBA" id="ARBA00022777"/>
    </source>
</evidence>
<dbReference type="InterPro" id="IPR054481">
    <property type="entry name" value="GWD1_pHisD"/>
</dbReference>
<feature type="domain" description="DUF7067" evidence="14">
    <location>
        <begin position="107"/>
        <end position="150"/>
    </location>
</feature>